<dbReference type="Proteomes" id="UP000479710">
    <property type="component" value="Unassembled WGS sequence"/>
</dbReference>
<organism evidence="1 2">
    <name type="scientific">Oryza meyeriana var. granulata</name>
    <dbReference type="NCBI Taxonomy" id="110450"/>
    <lineage>
        <taxon>Eukaryota</taxon>
        <taxon>Viridiplantae</taxon>
        <taxon>Streptophyta</taxon>
        <taxon>Embryophyta</taxon>
        <taxon>Tracheophyta</taxon>
        <taxon>Spermatophyta</taxon>
        <taxon>Magnoliopsida</taxon>
        <taxon>Liliopsida</taxon>
        <taxon>Poales</taxon>
        <taxon>Poaceae</taxon>
        <taxon>BOP clade</taxon>
        <taxon>Oryzoideae</taxon>
        <taxon>Oryzeae</taxon>
        <taxon>Oryzinae</taxon>
        <taxon>Oryza</taxon>
        <taxon>Oryza meyeriana</taxon>
    </lineage>
</organism>
<evidence type="ECO:0000313" key="1">
    <source>
        <dbReference type="EMBL" id="KAF0926675.1"/>
    </source>
</evidence>
<protein>
    <recommendedName>
        <fullName evidence="3">SNF2 N-terminal domain-containing protein</fullName>
    </recommendedName>
</protein>
<dbReference type="GO" id="GO:0017025">
    <property type="term" value="F:TBP-class protein binding"/>
    <property type="evidence" value="ECO:0007669"/>
    <property type="project" value="InterPro"/>
</dbReference>
<dbReference type="InterPro" id="IPR044972">
    <property type="entry name" value="Mot1"/>
</dbReference>
<reference evidence="1 2" key="1">
    <citation type="submission" date="2019-11" db="EMBL/GenBank/DDBJ databases">
        <title>Whole genome sequence of Oryza granulata.</title>
        <authorList>
            <person name="Li W."/>
        </authorList>
    </citation>
    <scope>NUCLEOTIDE SEQUENCE [LARGE SCALE GENOMIC DNA]</scope>
    <source>
        <strain evidence="2">cv. Menghai</strain>
        <tissue evidence="1">Leaf</tissue>
    </source>
</reference>
<sequence>MDRAHRLGQRKVVNVHRLIMRGTLEGKVMSLQRHRWSSQAVRAVIRVKTPKGKSGGKGLKSIVDELCDQSQYADEYDLNQFLAKLNGSTHIGA</sequence>
<dbReference type="SUPFAM" id="SSF52540">
    <property type="entry name" value="P-loop containing nucleoside triphosphate hydrolases"/>
    <property type="match status" value="1"/>
</dbReference>
<accession>A0A6G1EQ11</accession>
<dbReference type="Gene3D" id="3.40.50.300">
    <property type="entry name" value="P-loop containing nucleotide triphosphate hydrolases"/>
    <property type="match status" value="1"/>
</dbReference>
<keyword evidence="2" id="KW-1185">Reference proteome</keyword>
<dbReference type="AlphaFoldDB" id="A0A6G1EQ11"/>
<dbReference type="PANTHER" id="PTHR36498">
    <property type="entry name" value="TATA-BINDING PROTEIN-ASSOCIATED FACTOR 172"/>
    <property type="match status" value="1"/>
</dbReference>
<dbReference type="PANTHER" id="PTHR36498:SF1">
    <property type="entry name" value="TATA-BINDING PROTEIN-ASSOCIATED FACTOR 172"/>
    <property type="match status" value="1"/>
</dbReference>
<proteinExistence type="predicted"/>
<dbReference type="GO" id="GO:0003677">
    <property type="term" value="F:DNA binding"/>
    <property type="evidence" value="ECO:0007669"/>
    <property type="project" value="InterPro"/>
</dbReference>
<evidence type="ECO:0008006" key="3">
    <source>
        <dbReference type="Google" id="ProtNLM"/>
    </source>
</evidence>
<dbReference type="OrthoDB" id="1722384at2759"/>
<dbReference type="InterPro" id="IPR027417">
    <property type="entry name" value="P-loop_NTPase"/>
</dbReference>
<name>A0A6G1EQ11_9ORYZ</name>
<dbReference type="GO" id="GO:0016887">
    <property type="term" value="F:ATP hydrolysis activity"/>
    <property type="evidence" value="ECO:0007669"/>
    <property type="project" value="InterPro"/>
</dbReference>
<evidence type="ECO:0000313" key="2">
    <source>
        <dbReference type="Proteomes" id="UP000479710"/>
    </source>
</evidence>
<dbReference type="EMBL" id="SPHZ02000003">
    <property type="protein sequence ID" value="KAF0926675.1"/>
    <property type="molecule type" value="Genomic_DNA"/>
</dbReference>
<gene>
    <name evidence="1" type="ORF">E2562_027116</name>
</gene>
<comment type="caution">
    <text evidence="1">The sequence shown here is derived from an EMBL/GenBank/DDBJ whole genome shotgun (WGS) entry which is preliminary data.</text>
</comment>